<feature type="transmembrane region" description="Helical" evidence="1">
    <location>
        <begin position="23"/>
        <end position="46"/>
    </location>
</feature>
<dbReference type="KEGG" id="pana:BBH88_07835"/>
<keyword evidence="1" id="KW-0472">Membrane</keyword>
<organism evidence="3 4">
    <name type="scientific">Planococcus antarcticus DSM 14505</name>
    <dbReference type="NCBI Taxonomy" id="1185653"/>
    <lineage>
        <taxon>Bacteria</taxon>
        <taxon>Bacillati</taxon>
        <taxon>Bacillota</taxon>
        <taxon>Bacilli</taxon>
        <taxon>Bacillales</taxon>
        <taxon>Caryophanaceae</taxon>
        <taxon>Planococcus</taxon>
    </lineage>
</organism>
<proteinExistence type="predicted"/>
<dbReference type="PANTHER" id="PTHR34980:SF2">
    <property type="entry name" value="INNER MEMBRANE PROTEIN YHAH-RELATED"/>
    <property type="match status" value="1"/>
</dbReference>
<keyword evidence="5" id="KW-1185">Reference proteome</keyword>
<dbReference type="GO" id="GO:0005886">
    <property type="term" value="C:plasma membrane"/>
    <property type="evidence" value="ECO:0007669"/>
    <property type="project" value="TreeGrafter"/>
</dbReference>
<evidence type="ECO:0000313" key="3">
    <source>
        <dbReference type="EMBL" id="EIM05304.1"/>
    </source>
</evidence>
<dbReference type="eggNOG" id="COG3152">
    <property type="taxonomic scope" value="Bacteria"/>
</dbReference>
<keyword evidence="1" id="KW-1133">Transmembrane helix</keyword>
<sequence>MEDFLNVFRKTFVFSGRSRRKEYWMFVLGITVISVVLTIIEMMAGLEIAPEVGLLTTIFSLIVLIPSISVTVRRFHDIGRSGWWLLLSFIPILGWIAMFIFTLLDSQSGSNKYGPTPKQSLNDFAPANN</sequence>
<dbReference type="PANTHER" id="PTHR34980">
    <property type="entry name" value="INNER MEMBRANE PROTEIN-RELATED-RELATED"/>
    <property type="match status" value="1"/>
</dbReference>
<feature type="transmembrane region" description="Helical" evidence="1">
    <location>
        <begin position="84"/>
        <end position="104"/>
    </location>
</feature>
<evidence type="ECO:0000313" key="4">
    <source>
        <dbReference type="Proteomes" id="UP000004725"/>
    </source>
</evidence>
<evidence type="ECO:0000256" key="1">
    <source>
        <dbReference type="SAM" id="Phobius"/>
    </source>
</evidence>
<dbReference type="RefSeq" id="WP_006831331.1">
    <property type="nucleotide sequence ID" value="NZ_AJYB01000081.1"/>
</dbReference>
<dbReference type="Pfam" id="PF05656">
    <property type="entry name" value="DUF805"/>
    <property type="match status" value="1"/>
</dbReference>
<reference evidence="5" key="2">
    <citation type="submission" date="2016-07" db="EMBL/GenBank/DDBJ databases">
        <authorList>
            <person name="See-Too W.S."/>
        </authorList>
    </citation>
    <scope>NUCLEOTIDE SEQUENCE [LARGE SCALE GENOMIC DNA]</scope>
    <source>
        <strain evidence="5">DSM 14505</strain>
    </source>
</reference>
<dbReference type="AlphaFoldDB" id="A0A1C7DFL7"/>
<evidence type="ECO:0008006" key="6">
    <source>
        <dbReference type="Google" id="ProtNLM"/>
    </source>
</evidence>
<keyword evidence="1" id="KW-0812">Transmembrane</keyword>
<dbReference type="InterPro" id="IPR008523">
    <property type="entry name" value="DUF805"/>
</dbReference>
<reference evidence="2" key="3">
    <citation type="submission" date="2016-10" db="EMBL/GenBank/DDBJ databases">
        <authorList>
            <person name="See-Too W.S."/>
        </authorList>
    </citation>
    <scope>NUCLEOTIDE SEQUENCE</scope>
    <source>
        <strain evidence="2">DSM 14505</strain>
    </source>
</reference>
<evidence type="ECO:0000313" key="5">
    <source>
        <dbReference type="Proteomes" id="UP000092661"/>
    </source>
</evidence>
<gene>
    <name evidence="3" type="ORF">A1A1_16925</name>
    <name evidence="2" type="ORF">BBH88_07835</name>
</gene>
<dbReference type="OrthoDB" id="9812349at2"/>
<accession>A0A1C7DFL7</accession>
<evidence type="ECO:0000313" key="2">
    <source>
        <dbReference type="EMBL" id="ANU10218.1"/>
    </source>
</evidence>
<name>A0A1C7DFL7_9BACL</name>
<dbReference type="Proteomes" id="UP000004725">
    <property type="component" value="Unassembled WGS sequence"/>
</dbReference>
<dbReference type="EMBL" id="CP016534">
    <property type="protein sequence ID" value="ANU10218.1"/>
    <property type="molecule type" value="Genomic_DNA"/>
</dbReference>
<reference evidence="3 4" key="1">
    <citation type="journal article" date="2012" name="J. Bacteriol.">
        <title>Genome Sequence of the Antarctic Psychrophile Bacterium Planococcus antarcticus DSM 14505.</title>
        <authorList>
            <person name="Margolles A."/>
            <person name="Gueimonde M."/>
            <person name="Sanchez B."/>
        </authorList>
    </citation>
    <scope>NUCLEOTIDE SEQUENCE [LARGE SCALE GENOMIC DNA]</scope>
    <source>
        <strain evidence="3 4">DSM 14505</strain>
    </source>
</reference>
<protein>
    <recommendedName>
        <fullName evidence="6">DUF805 domain-containing protein</fullName>
    </recommendedName>
</protein>
<dbReference type="EMBL" id="AJYB01000081">
    <property type="protein sequence ID" value="EIM05304.1"/>
    <property type="molecule type" value="Genomic_DNA"/>
</dbReference>
<dbReference type="Proteomes" id="UP000092661">
    <property type="component" value="Chromosome"/>
</dbReference>
<feature type="transmembrane region" description="Helical" evidence="1">
    <location>
        <begin position="52"/>
        <end position="72"/>
    </location>
</feature>